<keyword evidence="10 12" id="KW-0456">Lyase</keyword>
<feature type="domain" description="Tryptophan synthase beta chain-like PALP" evidence="13">
    <location>
        <begin position="79"/>
        <end position="414"/>
    </location>
</feature>
<evidence type="ECO:0000313" key="14">
    <source>
        <dbReference type="EMBL" id="HGN36304.1"/>
    </source>
</evidence>
<sequence length="454" mass="50395">MDLDLVRSIQSADIVPSHWYNIVPDLPEPLPPMLKPDGSPLRPEELEAIFPKSLIRQEISMERFISIPEDLIGYYLEMGRPTPILRAFRLEKYLDTPARIYFKYEGVMPTGSHKVNTALAQAYFNKLEGVERLATETGAGQWGSALSLAGAVFGLKIRVYMVRASYEQKPYRRILMQLYGAEVVPSPSLYTKSGRAILEQNPNHPGSLGIAISEAIEDAVTNPKTKYSLGSVLNHVLMHQTVIGLEVLKQLELMGEGIPDYIVGCVGGGSNFAGLAYPFYYEAIVRGRKRDAKFIAVEPKAVPSMTKGVYTYDYGDTARLTPLIKMYTIGHRYVPPPIHAGGLRYHGLAPTLALLVKNRIATPVAYHQTDVFKAAQLFAQIEGVVPAPESAHAIKAVIDLALEAKKKNEKIAILFNMSGHGLLDLAGYQEYLEGKLKDYEPKEIDLSYIPRTDF</sequence>
<comment type="subunit">
    <text evidence="5 12">Tetramer of two alpha and two beta chains.</text>
</comment>
<dbReference type="PANTHER" id="PTHR48077:SF6">
    <property type="entry name" value="TRYPTOPHAN SYNTHASE"/>
    <property type="match status" value="1"/>
</dbReference>
<feature type="modified residue" description="N6-(pyridoxal phosphate)lysine" evidence="12">
    <location>
        <position position="114"/>
    </location>
</feature>
<evidence type="ECO:0000256" key="6">
    <source>
        <dbReference type="ARBA" id="ARBA00022605"/>
    </source>
</evidence>
<keyword evidence="7 12" id="KW-0822">Tryptophan biosynthesis</keyword>
<keyword evidence="9 12" id="KW-0057">Aromatic amino acid biosynthesis</keyword>
<dbReference type="InterPro" id="IPR006316">
    <property type="entry name" value="Trp_synth_b-like"/>
</dbReference>
<comment type="function">
    <text evidence="2 12">The beta subunit is responsible for the synthesis of L-tryptophan from indole and L-serine.</text>
</comment>
<dbReference type="PIRSF" id="PIRSF001413">
    <property type="entry name" value="Trp_syn_beta"/>
    <property type="match status" value="1"/>
</dbReference>
<evidence type="ECO:0000256" key="5">
    <source>
        <dbReference type="ARBA" id="ARBA00011270"/>
    </source>
</evidence>
<dbReference type="InterPro" id="IPR006654">
    <property type="entry name" value="Trp_synth_beta"/>
</dbReference>
<comment type="pathway">
    <text evidence="3 12">Amino-acid biosynthesis; L-tryptophan biosynthesis; L-tryptophan from chorismate: step 5/5.</text>
</comment>
<dbReference type="Gene3D" id="3.40.50.1100">
    <property type="match status" value="2"/>
</dbReference>
<gene>
    <name evidence="12" type="primary">trpB</name>
    <name evidence="14" type="ORF">ENT87_01950</name>
</gene>
<accession>A0A7J3I696</accession>
<dbReference type="CDD" id="cd06446">
    <property type="entry name" value="Trp-synth_B"/>
    <property type="match status" value="1"/>
</dbReference>
<name>A0A7J3I696_9CREN</name>
<evidence type="ECO:0000256" key="4">
    <source>
        <dbReference type="ARBA" id="ARBA00009982"/>
    </source>
</evidence>
<dbReference type="InterPro" id="IPR006653">
    <property type="entry name" value="Trp_synth_b_CS"/>
</dbReference>
<dbReference type="PROSITE" id="PS00168">
    <property type="entry name" value="TRP_SYNTHASE_BETA"/>
    <property type="match status" value="1"/>
</dbReference>
<keyword evidence="8 12" id="KW-0663">Pyridoxal phosphate</keyword>
<dbReference type="GO" id="GO:0005737">
    <property type="term" value="C:cytoplasm"/>
    <property type="evidence" value="ECO:0007669"/>
    <property type="project" value="TreeGrafter"/>
</dbReference>
<dbReference type="HAMAP" id="MF_00133">
    <property type="entry name" value="Trp_synth_beta"/>
    <property type="match status" value="1"/>
</dbReference>
<dbReference type="AlphaFoldDB" id="A0A7J3I696"/>
<comment type="caution">
    <text evidence="14">The sequence shown here is derived from an EMBL/GenBank/DDBJ whole genome shotgun (WGS) entry which is preliminary data.</text>
</comment>
<dbReference type="InterPro" id="IPR036052">
    <property type="entry name" value="TrpB-like_PALP_sf"/>
</dbReference>
<evidence type="ECO:0000256" key="11">
    <source>
        <dbReference type="ARBA" id="ARBA00049047"/>
    </source>
</evidence>
<evidence type="ECO:0000256" key="10">
    <source>
        <dbReference type="ARBA" id="ARBA00023239"/>
    </source>
</evidence>
<dbReference type="GO" id="GO:0030170">
    <property type="term" value="F:pyridoxal phosphate binding"/>
    <property type="evidence" value="ECO:0007669"/>
    <property type="project" value="InterPro"/>
</dbReference>
<organism evidence="14">
    <name type="scientific">Ignisphaera aggregans</name>
    <dbReference type="NCBI Taxonomy" id="334771"/>
    <lineage>
        <taxon>Archaea</taxon>
        <taxon>Thermoproteota</taxon>
        <taxon>Thermoprotei</taxon>
        <taxon>Desulfurococcales</taxon>
        <taxon>Desulfurococcaceae</taxon>
        <taxon>Ignisphaera</taxon>
    </lineage>
</organism>
<dbReference type="PANTHER" id="PTHR48077">
    <property type="entry name" value="TRYPTOPHAN SYNTHASE-RELATED"/>
    <property type="match status" value="1"/>
</dbReference>
<dbReference type="PIRSF" id="PIRSF500824">
    <property type="entry name" value="TrpB_prok"/>
    <property type="match status" value="1"/>
</dbReference>
<dbReference type="EMBL" id="DTAI01000060">
    <property type="protein sequence ID" value="HGN36304.1"/>
    <property type="molecule type" value="Genomic_DNA"/>
</dbReference>
<dbReference type="EC" id="4.2.1.20" evidence="12"/>
<dbReference type="UniPathway" id="UPA00035">
    <property type="reaction ID" value="UER00044"/>
</dbReference>
<evidence type="ECO:0000256" key="12">
    <source>
        <dbReference type="HAMAP-Rule" id="MF_00133"/>
    </source>
</evidence>
<evidence type="ECO:0000256" key="2">
    <source>
        <dbReference type="ARBA" id="ARBA00002786"/>
    </source>
</evidence>
<dbReference type="NCBIfam" id="NF009057">
    <property type="entry name" value="PRK12391.1"/>
    <property type="match status" value="1"/>
</dbReference>
<comment type="similarity">
    <text evidence="4 12">Belongs to the TrpB family.</text>
</comment>
<evidence type="ECO:0000256" key="1">
    <source>
        <dbReference type="ARBA" id="ARBA00001933"/>
    </source>
</evidence>
<protein>
    <recommendedName>
        <fullName evidence="12">Tryptophan synthase beta chain</fullName>
        <ecNumber evidence="12">4.2.1.20</ecNumber>
    </recommendedName>
</protein>
<dbReference type="InterPro" id="IPR023026">
    <property type="entry name" value="Trp_synth_beta/beta-like"/>
</dbReference>
<dbReference type="SUPFAM" id="SSF53686">
    <property type="entry name" value="Tryptophan synthase beta subunit-like PLP-dependent enzymes"/>
    <property type="match status" value="1"/>
</dbReference>
<dbReference type="GO" id="GO:0052684">
    <property type="term" value="F:L-serine hydro-lyase (adding indole, L-tryptophan-forming) activity"/>
    <property type="evidence" value="ECO:0007669"/>
    <property type="project" value="TreeGrafter"/>
</dbReference>
<evidence type="ECO:0000256" key="7">
    <source>
        <dbReference type="ARBA" id="ARBA00022822"/>
    </source>
</evidence>
<evidence type="ECO:0000256" key="8">
    <source>
        <dbReference type="ARBA" id="ARBA00022898"/>
    </source>
</evidence>
<evidence type="ECO:0000256" key="3">
    <source>
        <dbReference type="ARBA" id="ARBA00004733"/>
    </source>
</evidence>
<dbReference type="GO" id="GO:0004834">
    <property type="term" value="F:tryptophan synthase activity"/>
    <property type="evidence" value="ECO:0007669"/>
    <property type="project" value="UniProtKB-UniRule"/>
</dbReference>
<dbReference type="Pfam" id="PF00291">
    <property type="entry name" value="PALP"/>
    <property type="match status" value="1"/>
</dbReference>
<dbReference type="InterPro" id="IPR001926">
    <property type="entry name" value="TrpB-like_PALP"/>
</dbReference>
<comment type="catalytic activity">
    <reaction evidence="11 12">
        <text>(1S,2R)-1-C-(indol-3-yl)glycerol 3-phosphate + L-serine = D-glyceraldehyde 3-phosphate + L-tryptophan + H2O</text>
        <dbReference type="Rhea" id="RHEA:10532"/>
        <dbReference type="ChEBI" id="CHEBI:15377"/>
        <dbReference type="ChEBI" id="CHEBI:33384"/>
        <dbReference type="ChEBI" id="CHEBI:57912"/>
        <dbReference type="ChEBI" id="CHEBI:58866"/>
        <dbReference type="ChEBI" id="CHEBI:59776"/>
        <dbReference type="EC" id="4.2.1.20"/>
    </reaction>
</comment>
<comment type="cofactor">
    <cofactor evidence="1 12">
        <name>pyridoxal 5'-phosphate</name>
        <dbReference type="ChEBI" id="CHEBI:597326"/>
    </cofactor>
</comment>
<evidence type="ECO:0000259" key="13">
    <source>
        <dbReference type="Pfam" id="PF00291"/>
    </source>
</evidence>
<dbReference type="NCBIfam" id="TIGR01415">
    <property type="entry name" value="trpB_rel"/>
    <property type="match status" value="1"/>
</dbReference>
<reference evidence="14" key="1">
    <citation type="journal article" date="2020" name="mSystems">
        <title>Genome- and Community-Level Interaction Insights into Carbon Utilization and Element Cycling Functions of Hydrothermarchaeota in Hydrothermal Sediment.</title>
        <authorList>
            <person name="Zhou Z."/>
            <person name="Liu Y."/>
            <person name="Xu W."/>
            <person name="Pan J."/>
            <person name="Luo Z.H."/>
            <person name="Li M."/>
        </authorList>
    </citation>
    <scope>NUCLEOTIDE SEQUENCE [LARGE SCALE GENOMIC DNA]</scope>
    <source>
        <strain evidence="14">SpSt-618</strain>
    </source>
</reference>
<keyword evidence="6 12" id="KW-0028">Amino-acid biosynthesis</keyword>
<evidence type="ECO:0000256" key="9">
    <source>
        <dbReference type="ARBA" id="ARBA00023141"/>
    </source>
</evidence>
<proteinExistence type="inferred from homology"/>